<protein>
    <submittedName>
        <fullName evidence="1">Uncharacterized protein</fullName>
    </submittedName>
</protein>
<organism evidence="1 2">
    <name type="scientific">Paractinoplanes toevensis</name>
    <dbReference type="NCBI Taxonomy" id="571911"/>
    <lineage>
        <taxon>Bacteria</taxon>
        <taxon>Bacillati</taxon>
        <taxon>Actinomycetota</taxon>
        <taxon>Actinomycetes</taxon>
        <taxon>Micromonosporales</taxon>
        <taxon>Micromonosporaceae</taxon>
        <taxon>Paractinoplanes</taxon>
    </lineage>
</organism>
<dbReference type="AlphaFoldDB" id="A0A919WB03"/>
<sequence>MGLLHTYFVAESDERAAGAVEHGPEQSGFDAVDLPDVDPIIVLATVEAELRGEDEESVEDGPRFATVIGDTGRSWVYTVTDELQRAVAAATPARLAEVAAAVADEDDDDDPEFAVNALAGLLGDLGELSRRAIAGNQRVYAWVGL</sequence>
<comment type="caution">
    <text evidence="1">The sequence shown here is derived from an EMBL/GenBank/DDBJ whole genome shotgun (WGS) entry which is preliminary data.</text>
</comment>
<keyword evidence="2" id="KW-1185">Reference proteome</keyword>
<gene>
    <name evidence="1" type="ORF">Ato02nite_085750</name>
</gene>
<evidence type="ECO:0000313" key="2">
    <source>
        <dbReference type="Proteomes" id="UP000677082"/>
    </source>
</evidence>
<proteinExistence type="predicted"/>
<dbReference type="EMBL" id="BOQN01000128">
    <property type="protein sequence ID" value="GIM96782.1"/>
    <property type="molecule type" value="Genomic_DNA"/>
</dbReference>
<evidence type="ECO:0000313" key="1">
    <source>
        <dbReference type="EMBL" id="GIM96782.1"/>
    </source>
</evidence>
<dbReference type="RefSeq" id="WP_213012452.1">
    <property type="nucleotide sequence ID" value="NZ_BOQN01000128.1"/>
</dbReference>
<reference evidence="1 2" key="1">
    <citation type="submission" date="2021-03" db="EMBL/GenBank/DDBJ databases">
        <title>Whole genome shotgun sequence of Actinoplanes toevensis NBRC 105298.</title>
        <authorList>
            <person name="Komaki H."/>
            <person name="Tamura T."/>
        </authorList>
    </citation>
    <scope>NUCLEOTIDE SEQUENCE [LARGE SCALE GENOMIC DNA]</scope>
    <source>
        <strain evidence="1 2">NBRC 105298</strain>
    </source>
</reference>
<dbReference type="Proteomes" id="UP000677082">
    <property type="component" value="Unassembled WGS sequence"/>
</dbReference>
<name>A0A919WB03_9ACTN</name>
<accession>A0A919WB03</accession>